<name>A0ABX0SAR3_9ACTN</name>
<sequence>MTAETWIAVVTCALAGALLIDGPRTGALRDRASPVRVCPKDAWWHRLWPSSADQRSRTRMPSGGHMRLGAAAGVVAWLTAGGGWGGWVAAAVVGLGTVAVCARLESGPERRRRALLVAQLPGCLDLLAAALDAGVPLRAAVRHVAALAPEPSGDLLRGVLGHLDIGRSDAQSWQTLGDDPVWGAVARDLARCADSGAAVSEVLGVHAAEARAGRNAQREARTRAVGVRSVLPLVMCFLPAFVLVGVVPIIAATLDSFLHP</sequence>
<comment type="caution">
    <text evidence="8">The sequence shown here is derived from an EMBL/GenBank/DDBJ whole genome shotgun (WGS) entry which is preliminary data.</text>
</comment>
<dbReference type="InterPro" id="IPR018076">
    <property type="entry name" value="T2SS_GspF_dom"/>
</dbReference>
<keyword evidence="3 6" id="KW-0812">Transmembrane</keyword>
<feature type="transmembrane region" description="Helical" evidence="6">
    <location>
        <begin position="6"/>
        <end position="22"/>
    </location>
</feature>
<dbReference type="PANTHER" id="PTHR35007:SF3">
    <property type="entry name" value="POSSIBLE CONSERVED ALANINE RICH MEMBRANE PROTEIN"/>
    <property type="match status" value="1"/>
</dbReference>
<evidence type="ECO:0000256" key="4">
    <source>
        <dbReference type="ARBA" id="ARBA00022989"/>
    </source>
</evidence>
<evidence type="ECO:0000256" key="3">
    <source>
        <dbReference type="ARBA" id="ARBA00022692"/>
    </source>
</evidence>
<comment type="subcellular location">
    <subcellularLocation>
        <location evidence="1">Cell membrane</location>
        <topology evidence="1">Multi-pass membrane protein</topology>
    </subcellularLocation>
</comment>
<keyword evidence="2" id="KW-1003">Cell membrane</keyword>
<gene>
    <name evidence="8" type="ORF">FB473_000134</name>
</gene>
<feature type="transmembrane region" description="Helical" evidence="6">
    <location>
        <begin position="86"/>
        <end position="104"/>
    </location>
</feature>
<evidence type="ECO:0000256" key="2">
    <source>
        <dbReference type="ARBA" id="ARBA00022475"/>
    </source>
</evidence>
<proteinExistence type="predicted"/>
<dbReference type="RefSeq" id="WP_167163893.1">
    <property type="nucleotide sequence ID" value="NZ_BAAAOO010000012.1"/>
</dbReference>
<feature type="transmembrane region" description="Helical" evidence="6">
    <location>
        <begin position="230"/>
        <end position="254"/>
    </location>
</feature>
<evidence type="ECO:0000313" key="9">
    <source>
        <dbReference type="Proteomes" id="UP000749311"/>
    </source>
</evidence>
<evidence type="ECO:0000256" key="5">
    <source>
        <dbReference type="ARBA" id="ARBA00023136"/>
    </source>
</evidence>
<keyword evidence="9" id="KW-1185">Reference proteome</keyword>
<evidence type="ECO:0000259" key="7">
    <source>
        <dbReference type="Pfam" id="PF00482"/>
    </source>
</evidence>
<evidence type="ECO:0000313" key="8">
    <source>
        <dbReference type="EMBL" id="NIH55489.1"/>
    </source>
</evidence>
<feature type="domain" description="Type II secretion system protein GspF" evidence="7">
    <location>
        <begin position="124"/>
        <end position="246"/>
    </location>
</feature>
<dbReference type="PANTHER" id="PTHR35007">
    <property type="entry name" value="INTEGRAL MEMBRANE PROTEIN-RELATED"/>
    <property type="match status" value="1"/>
</dbReference>
<dbReference type="Proteomes" id="UP000749311">
    <property type="component" value="Unassembled WGS sequence"/>
</dbReference>
<evidence type="ECO:0000256" key="1">
    <source>
        <dbReference type="ARBA" id="ARBA00004651"/>
    </source>
</evidence>
<protein>
    <recommendedName>
        <fullName evidence="7">Type II secretion system protein GspF domain-containing protein</fullName>
    </recommendedName>
</protein>
<keyword evidence="5 6" id="KW-0472">Membrane</keyword>
<reference evidence="8 9" key="1">
    <citation type="submission" date="2020-02" db="EMBL/GenBank/DDBJ databases">
        <title>Sequencing the genomes of 1000 actinobacteria strains.</title>
        <authorList>
            <person name="Klenk H.-P."/>
        </authorList>
    </citation>
    <scope>NUCLEOTIDE SEQUENCE [LARGE SCALE GENOMIC DNA]</scope>
    <source>
        <strain evidence="8 9">DSM 19609</strain>
    </source>
</reference>
<dbReference type="Pfam" id="PF00482">
    <property type="entry name" value="T2SSF"/>
    <property type="match status" value="1"/>
</dbReference>
<organism evidence="8 9">
    <name type="scientific">Brooklawnia cerclae</name>
    <dbReference type="NCBI Taxonomy" id="349934"/>
    <lineage>
        <taxon>Bacteria</taxon>
        <taxon>Bacillati</taxon>
        <taxon>Actinomycetota</taxon>
        <taxon>Actinomycetes</taxon>
        <taxon>Propionibacteriales</taxon>
        <taxon>Propionibacteriaceae</taxon>
        <taxon>Brooklawnia</taxon>
    </lineage>
</organism>
<evidence type="ECO:0000256" key="6">
    <source>
        <dbReference type="SAM" id="Phobius"/>
    </source>
</evidence>
<accession>A0ABX0SAR3</accession>
<keyword evidence="4 6" id="KW-1133">Transmembrane helix</keyword>
<dbReference type="EMBL" id="JAAMOZ010000001">
    <property type="protein sequence ID" value="NIH55489.1"/>
    <property type="molecule type" value="Genomic_DNA"/>
</dbReference>